<dbReference type="GO" id="GO:0004222">
    <property type="term" value="F:metalloendopeptidase activity"/>
    <property type="evidence" value="ECO:0007669"/>
    <property type="project" value="UniProtKB-UniRule"/>
</dbReference>
<dbReference type="PANTHER" id="PTHR10942">
    <property type="entry name" value="LEISHMANOLYSIN-LIKE PEPTIDASE"/>
    <property type="match status" value="1"/>
</dbReference>
<keyword evidence="12" id="KW-0865">Zymogen</keyword>
<feature type="chain" id="PRO_5031589479" description="Leishmanolysin-like peptidase" evidence="17">
    <location>
        <begin position="25"/>
        <end position="615"/>
    </location>
</feature>
<keyword evidence="9" id="KW-0130">Cell adhesion</keyword>
<dbReference type="Gene3D" id="2.10.55.10">
    <property type="entry name" value="Leishmanolysin domain 3"/>
    <property type="match status" value="1"/>
</dbReference>
<dbReference type="Gene3D" id="3.10.170.20">
    <property type="match status" value="1"/>
</dbReference>
<feature type="region of interest" description="Disordered" evidence="18">
    <location>
        <begin position="542"/>
        <end position="586"/>
    </location>
</feature>
<feature type="compositionally biased region" description="Low complexity" evidence="18">
    <location>
        <begin position="556"/>
        <end position="574"/>
    </location>
</feature>
<feature type="active site" evidence="15">
    <location>
        <position position="242"/>
    </location>
</feature>
<dbReference type="GO" id="GO:0046872">
    <property type="term" value="F:metal ion binding"/>
    <property type="evidence" value="ECO:0007669"/>
    <property type="project" value="UniProtKB-KW"/>
</dbReference>
<keyword evidence="6 17" id="KW-0732">Signal</keyword>
<evidence type="ECO:0000256" key="2">
    <source>
        <dbReference type="ARBA" id="ARBA00004370"/>
    </source>
</evidence>
<dbReference type="GO" id="GO:0005737">
    <property type="term" value="C:cytoplasm"/>
    <property type="evidence" value="ECO:0007669"/>
    <property type="project" value="TreeGrafter"/>
</dbReference>
<evidence type="ECO:0000256" key="5">
    <source>
        <dbReference type="ARBA" id="ARBA00022723"/>
    </source>
</evidence>
<accession>A0A7S1LBE1</accession>
<evidence type="ECO:0000256" key="16">
    <source>
        <dbReference type="PIRSR" id="PIRSR601577-2"/>
    </source>
</evidence>
<keyword evidence="14" id="KW-0325">Glycoprotein</keyword>
<dbReference type="PANTHER" id="PTHR10942:SF0">
    <property type="entry name" value="LEISHMANOLYSIN-LIKE PEPTIDASE"/>
    <property type="match status" value="1"/>
</dbReference>
<comment type="similarity">
    <text evidence="3 17">Belongs to the peptidase M8 family.</text>
</comment>
<dbReference type="Gene3D" id="3.90.132.10">
    <property type="entry name" value="Leishmanolysin , domain 2"/>
    <property type="match status" value="1"/>
</dbReference>
<keyword evidence="11" id="KW-0472">Membrane</keyword>
<keyword evidence="7 17" id="KW-0378">Hydrolase</keyword>
<dbReference type="SUPFAM" id="SSF55486">
    <property type="entry name" value="Metalloproteases ('zincins'), catalytic domain"/>
    <property type="match status" value="1"/>
</dbReference>
<name>A0A7S1LBE1_NEODS</name>
<evidence type="ECO:0000256" key="11">
    <source>
        <dbReference type="ARBA" id="ARBA00023136"/>
    </source>
</evidence>
<dbReference type="InterPro" id="IPR001577">
    <property type="entry name" value="Peptidase_M8"/>
</dbReference>
<sequence>MRTIRTLAFAALLCAASSLHLAHAADAGATAPTCLHDEPDIQREQARLLQRNGAAVQAYAPSVHTQGGRLFHAQQAQPIRIAFSVEDLTEAGAFCSSTSGTAPSYRSDGDRVTCNDPSYILNDTKRTILQQNILPAAVAELQRYFSVEPVVGNLRASGTTVCGTDFTVPLSHVTTGVPNADLVVYVASSPIPGDTVAFAGACQRDQNGRAVFGRMNFGTENIEWDAIGADARQSLIDTAVHEILHVMGITSTEFFRTGRSTTATKRGKTVRMVTTPSVRSFVRQWSGCSTLEGAEVEDEQTSGPEGSHWERKLFYDEMMTASGSASAISGLSLSFLQDMNVGYTVTVAAGETMYWGANDGCGPHDNKCDTAAGLRDKYFCFDDPSNRPDRCTWDVRGIGRCQVGTYSGALPSHFQYYSSSNVGGISSFMDKCPVVLQYSNRNCASESPESDNDRIFGYTYSATSRCFQSTGVIRSGFSSSANIDGPRCVEARCNGGASISFSVGGAGSYTQCGAAGTTQPAGNGYNGQVTCPVVSEMCSSLDSVSATPAPTPAPTLPDGSTTTPPPTTTTAAPSTPAPPSGGGGLEIGGVTIGSSAGRAAASVGGVFALLLLIAA</sequence>
<evidence type="ECO:0000256" key="14">
    <source>
        <dbReference type="ARBA" id="ARBA00023180"/>
    </source>
</evidence>
<comment type="catalytic activity">
    <reaction evidence="1">
        <text>Preference for hydrophobic residues at P1 and P1' and basic residues at P2' and P3'. A model nonapeptide is cleaved at -Ala-Tyr-|-Leu-Lys-Lys-.</text>
        <dbReference type="EC" id="3.4.24.36"/>
    </reaction>
</comment>
<proteinExistence type="inferred from homology"/>
<dbReference type="PRINTS" id="PR00782">
    <property type="entry name" value="LSHMANOLYSIN"/>
</dbReference>
<feature type="binding site" evidence="16">
    <location>
        <position position="241"/>
    </location>
    <ligand>
        <name>Zn(2+)</name>
        <dbReference type="ChEBI" id="CHEBI:29105"/>
        <note>catalytic</note>
    </ligand>
</feature>
<dbReference type="EC" id="3.4.24.-" evidence="17"/>
<dbReference type="GO" id="GO:0016020">
    <property type="term" value="C:membrane"/>
    <property type="evidence" value="ECO:0007669"/>
    <property type="project" value="UniProtKB-SubCell"/>
</dbReference>
<keyword evidence="5 16" id="KW-0479">Metal-binding</keyword>
<keyword evidence="10 16" id="KW-0482">Metalloprotease</keyword>
<comment type="cofactor">
    <cofactor evidence="16 17">
        <name>Zn(2+)</name>
        <dbReference type="ChEBI" id="CHEBI:29105"/>
    </cofactor>
    <text evidence="16 17">Binds 1 zinc ion per subunit.</text>
</comment>
<evidence type="ECO:0000256" key="1">
    <source>
        <dbReference type="ARBA" id="ARBA00001249"/>
    </source>
</evidence>
<evidence type="ECO:0000256" key="3">
    <source>
        <dbReference type="ARBA" id="ARBA00005860"/>
    </source>
</evidence>
<evidence type="ECO:0000256" key="15">
    <source>
        <dbReference type="PIRSR" id="PIRSR601577-1"/>
    </source>
</evidence>
<dbReference type="EMBL" id="HBGF01009802">
    <property type="protein sequence ID" value="CAD9099646.1"/>
    <property type="molecule type" value="Transcribed_RNA"/>
</dbReference>
<dbReference type="GO" id="GO:0006508">
    <property type="term" value="P:proteolysis"/>
    <property type="evidence" value="ECO:0007669"/>
    <property type="project" value="UniProtKB-KW"/>
</dbReference>
<evidence type="ECO:0000256" key="4">
    <source>
        <dbReference type="ARBA" id="ARBA00022670"/>
    </source>
</evidence>
<organism evidence="19">
    <name type="scientific">Neobodo designis</name>
    <name type="common">Flagellated protozoan</name>
    <name type="synonym">Bodo designis</name>
    <dbReference type="NCBI Taxonomy" id="312471"/>
    <lineage>
        <taxon>Eukaryota</taxon>
        <taxon>Discoba</taxon>
        <taxon>Euglenozoa</taxon>
        <taxon>Kinetoplastea</taxon>
        <taxon>Metakinetoplastina</taxon>
        <taxon>Neobodonida</taxon>
        <taxon>Neobodo</taxon>
    </lineage>
</organism>
<feature type="binding site" evidence="16">
    <location>
        <position position="245"/>
    </location>
    <ligand>
        <name>Zn(2+)</name>
        <dbReference type="ChEBI" id="CHEBI:29105"/>
        <note>catalytic</note>
    </ligand>
</feature>
<evidence type="ECO:0000256" key="8">
    <source>
        <dbReference type="ARBA" id="ARBA00022833"/>
    </source>
</evidence>
<evidence type="ECO:0000256" key="12">
    <source>
        <dbReference type="ARBA" id="ARBA00023145"/>
    </source>
</evidence>
<dbReference type="GO" id="GO:0007155">
    <property type="term" value="P:cell adhesion"/>
    <property type="evidence" value="ECO:0007669"/>
    <property type="project" value="UniProtKB-KW"/>
</dbReference>
<evidence type="ECO:0000256" key="17">
    <source>
        <dbReference type="RuleBase" id="RU366077"/>
    </source>
</evidence>
<dbReference type="Pfam" id="PF01457">
    <property type="entry name" value="Peptidase_M8"/>
    <property type="match status" value="1"/>
</dbReference>
<evidence type="ECO:0000256" key="7">
    <source>
        <dbReference type="ARBA" id="ARBA00022801"/>
    </source>
</evidence>
<evidence type="ECO:0000256" key="18">
    <source>
        <dbReference type="SAM" id="MobiDB-lite"/>
    </source>
</evidence>
<keyword evidence="4 17" id="KW-0645">Protease</keyword>
<evidence type="ECO:0000313" key="19">
    <source>
        <dbReference type="EMBL" id="CAD9099646.1"/>
    </source>
</evidence>
<keyword evidence="13" id="KW-1015">Disulfide bond</keyword>
<comment type="subcellular location">
    <subcellularLocation>
        <location evidence="2">Membrane</location>
    </subcellularLocation>
</comment>
<evidence type="ECO:0000256" key="10">
    <source>
        <dbReference type="ARBA" id="ARBA00023049"/>
    </source>
</evidence>
<dbReference type="Gene3D" id="2.30.34.10">
    <property type="entry name" value="Leishmanolysin domain 4"/>
    <property type="match status" value="1"/>
</dbReference>
<feature type="signal peptide" evidence="17">
    <location>
        <begin position="1"/>
        <end position="24"/>
    </location>
</feature>
<protein>
    <recommendedName>
        <fullName evidence="17">Leishmanolysin-like peptidase</fullName>
        <ecNumber evidence="17">3.4.24.-</ecNumber>
    </recommendedName>
</protein>
<evidence type="ECO:0000256" key="13">
    <source>
        <dbReference type="ARBA" id="ARBA00023157"/>
    </source>
</evidence>
<gene>
    <name evidence="19" type="ORF">NDES1114_LOCUS6512</name>
</gene>
<evidence type="ECO:0000256" key="9">
    <source>
        <dbReference type="ARBA" id="ARBA00022889"/>
    </source>
</evidence>
<keyword evidence="8 16" id="KW-0862">Zinc</keyword>
<feature type="binding site" evidence="16">
    <location>
        <position position="308"/>
    </location>
    <ligand>
        <name>Zn(2+)</name>
        <dbReference type="ChEBI" id="CHEBI:29105"/>
        <note>catalytic</note>
    </ligand>
</feature>
<evidence type="ECO:0000256" key="6">
    <source>
        <dbReference type="ARBA" id="ARBA00022729"/>
    </source>
</evidence>
<dbReference type="AlphaFoldDB" id="A0A7S1LBE1"/>
<reference evidence="19" key="1">
    <citation type="submission" date="2021-01" db="EMBL/GenBank/DDBJ databases">
        <authorList>
            <person name="Corre E."/>
            <person name="Pelletier E."/>
            <person name="Niang G."/>
            <person name="Scheremetjew M."/>
            <person name="Finn R."/>
            <person name="Kale V."/>
            <person name="Holt S."/>
            <person name="Cochrane G."/>
            <person name="Meng A."/>
            <person name="Brown T."/>
            <person name="Cohen L."/>
        </authorList>
    </citation>
    <scope>NUCLEOTIDE SEQUENCE</scope>
    <source>
        <strain evidence="19">CCAP 1951/1</strain>
    </source>
</reference>